<dbReference type="EMBL" id="WRPP01000003">
    <property type="protein sequence ID" value="MVU79061.1"/>
    <property type="molecule type" value="Genomic_DNA"/>
</dbReference>
<evidence type="ECO:0000313" key="2">
    <source>
        <dbReference type="EMBL" id="MVU79061.1"/>
    </source>
</evidence>
<protein>
    <recommendedName>
        <fullName evidence="4">LppU protein</fullName>
    </recommendedName>
</protein>
<comment type="caution">
    <text evidence="2">The sequence shown here is derived from an EMBL/GenBank/DDBJ whole genome shotgun (WGS) entry which is preliminary data.</text>
</comment>
<sequence>MSRRKGLAGITLACLLAGAMLAVVAGLFTILLASLGHRRPGPVPDENLAAANTSVRVSPEDAAPQGNTEPESGGFASAVHRTATVRIPGRNVNAGDCVEFGADATHIEKVACGSGNSGYKVSDVAAQGGRCPRDADRTVARPVPGAPDTLCLDIDWVVGDCMDLTAGNARRTDCAADIPDSVRVVQIEQGTADVNTCSAGNRGFVYDERRIVVCVSSR</sequence>
<dbReference type="RefSeq" id="WP_157388629.1">
    <property type="nucleotide sequence ID" value="NZ_WRPP01000003.1"/>
</dbReference>
<dbReference type="Proteomes" id="UP000466794">
    <property type="component" value="Unassembled WGS sequence"/>
</dbReference>
<proteinExistence type="predicted"/>
<reference evidence="2 3" key="1">
    <citation type="submission" date="2019-12" db="EMBL/GenBank/DDBJ databases">
        <title>Nocardia sp. nov. ET3-3 isolated from soil.</title>
        <authorList>
            <person name="Kanchanasin P."/>
            <person name="Tanasupawat S."/>
            <person name="Yuki M."/>
            <person name="Kudo T."/>
        </authorList>
    </citation>
    <scope>NUCLEOTIDE SEQUENCE [LARGE SCALE GENOMIC DNA]</scope>
    <source>
        <strain evidence="2 3">ET3-3</strain>
    </source>
</reference>
<gene>
    <name evidence="2" type="ORF">GPX89_17630</name>
</gene>
<dbReference type="AlphaFoldDB" id="A0A7K1UXR0"/>
<feature type="region of interest" description="Disordered" evidence="1">
    <location>
        <begin position="54"/>
        <end position="76"/>
    </location>
</feature>
<evidence type="ECO:0000313" key="3">
    <source>
        <dbReference type="Proteomes" id="UP000466794"/>
    </source>
</evidence>
<accession>A0A7K1UXR0</accession>
<name>A0A7K1UXR0_9NOCA</name>
<organism evidence="2 3">
    <name type="scientific">Nocardia terrae</name>
    <dbReference type="NCBI Taxonomy" id="2675851"/>
    <lineage>
        <taxon>Bacteria</taxon>
        <taxon>Bacillati</taxon>
        <taxon>Actinomycetota</taxon>
        <taxon>Actinomycetes</taxon>
        <taxon>Mycobacteriales</taxon>
        <taxon>Nocardiaceae</taxon>
        <taxon>Nocardia</taxon>
    </lineage>
</organism>
<keyword evidence="3" id="KW-1185">Reference proteome</keyword>
<evidence type="ECO:0008006" key="4">
    <source>
        <dbReference type="Google" id="ProtNLM"/>
    </source>
</evidence>
<evidence type="ECO:0000256" key="1">
    <source>
        <dbReference type="SAM" id="MobiDB-lite"/>
    </source>
</evidence>